<dbReference type="InterPro" id="IPR050064">
    <property type="entry name" value="IGPS_HisA/HisF"/>
</dbReference>
<keyword evidence="7" id="KW-1185">Reference proteome</keyword>
<dbReference type="PANTHER" id="PTHR21235:SF2">
    <property type="entry name" value="IMIDAZOLE GLYCEROL PHOSPHATE SYNTHASE HISHF"/>
    <property type="match status" value="1"/>
</dbReference>
<dbReference type="eggNOG" id="COG0107">
    <property type="taxonomic scope" value="Bacteria"/>
</dbReference>
<evidence type="ECO:0000256" key="4">
    <source>
        <dbReference type="ARBA" id="ARBA00029440"/>
    </source>
</evidence>
<keyword evidence="6" id="KW-0413">Isomerase</keyword>
<dbReference type="GO" id="GO:0000105">
    <property type="term" value="P:L-histidine biosynthetic process"/>
    <property type="evidence" value="ECO:0007669"/>
    <property type="project" value="UniProtKB-KW"/>
</dbReference>
<dbReference type="Gene3D" id="3.20.20.70">
    <property type="entry name" value="Aldolase class I"/>
    <property type="match status" value="1"/>
</dbReference>
<dbReference type="PATRIC" id="fig|1492738.3.peg.1437"/>
<keyword evidence="3 5" id="KW-0368">Histidine biosynthesis</keyword>
<evidence type="ECO:0000256" key="5">
    <source>
        <dbReference type="RuleBase" id="RU003657"/>
    </source>
</evidence>
<dbReference type="InterPro" id="IPR006062">
    <property type="entry name" value="His_biosynth"/>
</dbReference>
<comment type="similarity">
    <text evidence="1 5">Belongs to the HisA/HisF family.</text>
</comment>
<comment type="caution">
    <text evidence="6">The sequence shown here is derived from an EMBL/GenBank/DDBJ whole genome shotgun (WGS) entry which is preliminary data.</text>
</comment>
<dbReference type="STRING" id="1492738.FEM21_14450"/>
<evidence type="ECO:0000256" key="2">
    <source>
        <dbReference type="ARBA" id="ARBA00022605"/>
    </source>
</evidence>
<dbReference type="SUPFAM" id="SSF51366">
    <property type="entry name" value="Ribulose-phoshate binding barrel"/>
    <property type="match status" value="1"/>
</dbReference>
<dbReference type="InterPro" id="IPR011060">
    <property type="entry name" value="RibuloseP-bd_barrel"/>
</dbReference>
<dbReference type="AlphaFoldDB" id="A0A066WRX8"/>
<evidence type="ECO:0000256" key="1">
    <source>
        <dbReference type="ARBA" id="ARBA00009667"/>
    </source>
</evidence>
<dbReference type="RefSeq" id="WP_035659174.1">
    <property type="nucleotide sequence ID" value="NZ_JNCA01000014.1"/>
</dbReference>
<evidence type="ECO:0000313" key="6">
    <source>
        <dbReference type="EMBL" id="KDN55318.1"/>
    </source>
</evidence>
<name>A0A066WRX8_9FLAO</name>
<keyword evidence="2 5" id="KW-0028">Amino-acid biosynthesis</keyword>
<protein>
    <submittedName>
        <fullName evidence="6">1-(5-phosphoribosyl)-5-[(5-phosphoribosylamino)methylideneamino]imidazole-4-carboxamide isomerase</fullName>
        <ecNumber evidence="6">5.3.1.16</ecNumber>
    </submittedName>
</protein>
<organism evidence="6 7">
    <name type="scientific">Flavobacterium seoulense</name>
    <dbReference type="NCBI Taxonomy" id="1492738"/>
    <lineage>
        <taxon>Bacteria</taxon>
        <taxon>Pseudomonadati</taxon>
        <taxon>Bacteroidota</taxon>
        <taxon>Flavobacteriia</taxon>
        <taxon>Flavobacteriales</taxon>
        <taxon>Flavobacteriaceae</taxon>
        <taxon>Flavobacterium</taxon>
    </lineage>
</organism>
<dbReference type="OrthoDB" id="9781903at2"/>
<dbReference type="InterPro" id="IPR013785">
    <property type="entry name" value="Aldolase_TIM"/>
</dbReference>
<dbReference type="PANTHER" id="PTHR21235">
    <property type="entry name" value="IMIDAZOLE GLYCEROL PHOSPHATE SYNTHASE SUBUNIT HISF/H IGP SYNTHASE SUBUNIT HISF/H"/>
    <property type="match status" value="1"/>
</dbReference>
<gene>
    <name evidence="6" type="ORF">FEM21_14450</name>
</gene>
<dbReference type="GO" id="GO:0003949">
    <property type="term" value="F:1-(5-phosphoribosyl)-5-[(5-phosphoribosylamino)methylideneamino]imidazole-4-carboxamide isomerase activity"/>
    <property type="evidence" value="ECO:0007669"/>
    <property type="project" value="UniProtKB-EC"/>
</dbReference>
<reference evidence="6 7" key="1">
    <citation type="submission" date="2014-05" db="EMBL/GenBank/DDBJ databases">
        <title>Genome Sequence of Flavobacterium sp. EM1321.</title>
        <authorList>
            <person name="Shin S.-K."/>
            <person name="Yi H."/>
        </authorList>
    </citation>
    <scope>NUCLEOTIDE SEQUENCE [LARGE SCALE GENOMIC DNA]</scope>
    <source>
        <strain evidence="6 7">EM1321</strain>
    </source>
</reference>
<comment type="pathway">
    <text evidence="4">Amino-acid biosynthesis.</text>
</comment>
<sequence>MLRKRIIFALIYSDGFFMQSRNFRLQKVGDINWLEKNYKFQNIAFSLDELVVLNATRNNKSITYFAKTIENLVNDVFIPIAAGGGIRSMEDAELLFNSGADKIVLNTILHTDPELVRALIKRYGSQSIVASIDYKKSDEIYEVYINDGATKINLDLEDYLHYLEKLEVGEIYLNSIEKDGTGFGYDFDTIKKFESKIKIPLIIAGGAGNESHFMDGLKYKNVSAVATANLFNFIGDGLPKARVKLIESGENLANWNVDN</sequence>
<dbReference type="GO" id="GO:0000107">
    <property type="term" value="F:imidazoleglycerol-phosphate synthase activity"/>
    <property type="evidence" value="ECO:0007669"/>
    <property type="project" value="TreeGrafter"/>
</dbReference>
<evidence type="ECO:0000313" key="7">
    <source>
        <dbReference type="Proteomes" id="UP000027064"/>
    </source>
</evidence>
<dbReference type="EMBL" id="JNCA01000014">
    <property type="protein sequence ID" value="KDN55318.1"/>
    <property type="molecule type" value="Genomic_DNA"/>
</dbReference>
<dbReference type="Pfam" id="PF00977">
    <property type="entry name" value="His_biosynth"/>
    <property type="match status" value="1"/>
</dbReference>
<dbReference type="Proteomes" id="UP000027064">
    <property type="component" value="Unassembled WGS sequence"/>
</dbReference>
<accession>A0A066WRX8</accession>
<evidence type="ECO:0000256" key="3">
    <source>
        <dbReference type="ARBA" id="ARBA00023102"/>
    </source>
</evidence>
<proteinExistence type="inferred from homology"/>
<dbReference type="EC" id="5.3.1.16" evidence="6"/>